<gene>
    <name evidence="1" type="ORF">NTEN_LOCUS423</name>
</gene>
<protein>
    <submittedName>
        <fullName evidence="1">Uncharacterized protein</fullName>
    </submittedName>
</protein>
<name>A0A6H5FV36_9HEMI</name>
<reference evidence="1 2" key="1">
    <citation type="submission" date="2020-02" db="EMBL/GenBank/DDBJ databases">
        <authorList>
            <person name="Ferguson B K."/>
        </authorList>
    </citation>
    <scope>NUCLEOTIDE SEQUENCE [LARGE SCALE GENOMIC DNA]</scope>
</reference>
<evidence type="ECO:0000313" key="2">
    <source>
        <dbReference type="Proteomes" id="UP000479000"/>
    </source>
</evidence>
<sequence>MEVWCVVYVPLVLRKKLKKKFCKALSLRASQARNPRNRPRFRKSCIGRLLIPPLIAGNIDLYSRD</sequence>
<accession>A0A6H5FV36</accession>
<proteinExistence type="predicted"/>
<dbReference type="AlphaFoldDB" id="A0A6H5FV36"/>
<evidence type="ECO:0000313" key="1">
    <source>
        <dbReference type="EMBL" id="CAA9993450.1"/>
    </source>
</evidence>
<dbReference type="Proteomes" id="UP000479000">
    <property type="component" value="Unassembled WGS sequence"/>
</dbReference>
<keyword evidence="2" id="KW-1185">Reference proteome</keyword>
<organism evidence="1 2">
    <name type="scientific">Nesidiocoris tenuis</name>
    <dbReference type="NCBI Taxonomy" id="355587"/>
    <lineage>
        <taxon>Eukaryota</taxon>
        <taxon>Metazoa</taxon>
        <taxon>Ecdysozoa</taxon>
        <taxon>Arthropoda</taxon>
        <taxon>Hexapoda</taxon>
        <taxon>Insecta</taxon>
        <taxon>Pterygota</taxon>
        <taxon>Neoptera</taxon>
        <taxon>Paraneoptera</taxon>
        <taxon>Hemiptera</taxon>
        <taxon>Heteroptera</taxon>
        <taxon>Panheteroptera</taxon>
        <taxon>Cimicomorpha</taxon>
        <taxon>Miridae</taxon>
        <taxon>Dicyphina</taxon>
        <taxon>Nesidiocoris</taxon>
    </lineage>
</organism>
<dbReference type="EMBL" id="CADCXU010000418">
    <property type="protein sequence ID" value="CAA9993450.1"/>
    <property type="molecule type" value="Genomic_DNA"/>
</dbReference>